<protein>
    <submittedName>
        <fullName evidence="6">DUF5010 C-terminal domain-containing protein</fullName>
    </submittedName>
</protein>
<feature type="domain" description="CBM6" evidence="4">
    <location>
        <begin position="985"/>
        <end position="1120"/>
    </location>
</feature>
<dbReference type="Pfam" id="PF18962">
    <property type="entry name" value="Por_Secre_tail"/>
    <property type="match status" value="1"/>
</dbReference>
<dbReference type="CDD" id="cd08023">
    <property type="entry name" value="GH16_laminarinase_like"/>
    <property type="match status" value="1"/>
</dbReference>
<dbReference type="PANTHER" id="PTHR10963:SF55">
    <property type="entry name" value="GLYCOSIDE HYDROLASE FAMILY 16 PROTEIN"/>
    <property type="match status" value="1"/>
</dbReference>
<dbReference type="SUPFAM" id="SSF49373">
    <property type="entry name" value="Invasin/intimin cell-adhesion fragments"/>
    <property type="match status" value="1"/>
</dbReference>
<name>A0ABT3RUJ0_9BACT</name>
<dbReference type="PROSITE" id="PS51762">
    <property type="entry name" value="GH16_2"/>
    <property type="match status" value="1"/>
</dbReference>
<comment type="caution">
    <text evidence="6">The sequence shown here is derived from an EMBL/GenBank/DDBJ whole genome shotgun (WGS) entry which is preliminary data.</text>
</comment>
<dbReference type="SMART" id="SM00635">
    <property type="entry name" value="BID_2"/>
    <property type="match status" value="2"/>
</dbReference>
<keyword evidence="7" id="KW-1185">Reference proteome</keyword>
<dbReference type="InterPro" id="IPR000757">
    <property type="entry name" value="Beta-glucanase-like"/>
</dbReference>
<dbReference type="SUPFAM" id="SSF49785">
    <property type="entry name" value="Galactose-binding domain-like"/>
    <property type="match status" value="3"/>
</dbReference>
<dbReference type="Pfam" id="PF02368">
    <property type="entry name" value="Big_2"/>
    <property type="match status" value="2"/>
</dbReference>
<feature type="domain" description="GH16" evidence="5">
    <location>
        <begin position="17"/>
        <end position="304"/>
    </location>
</feature>
<evidence type="ECO:0000313" key="7">
    <source>
        <dbReference type="Proteomes" id="UP001209885"/>
    </source>
</evidence>
<dbReference type="InterPro" id="IPR003343">
    <property type="entry name" value="Big_2"/>
</dbReference>
<dbReference type="EMBL" id="JAPFQN010000010">
    <property type="protein sequence ID" value="MCX2745451.1"/>
    <property type="molecule type" value="Genomic_DNA"/>
</dbReference>
<organism evidence="6 7">
    <name type="scientific">Mangrovivirga halotolerans</name>
    <dbReference type="NCBI Taxonomy" id="2993936"/>
    <lineage>
        <taxon>Bacteria</taxon>
        <taxon>Pseudomonadati</taxon>
        <taxon>Bacteroidota</taxon>
        <taxon>Cytophagia</taxon>
        <taxon>Cytophagales</taxon>
        <taxon>Mangrovivirgaceae</taxon>
        <taxon>Mangrovivirga</taxon>
    </lineage>
</organism>
<dbReference type="Gene3D" id="2.60.120.260">
    <property type="entry name" value="Galactose-binding domain-like"/>
    <property type="match status" value="2"/>
</dbReference>
<dbReference type="NCBIfam" id="TIGR04183">
    <property type="entry name" value="Por_Secre_tail"/>
    <property type="match status" value="1"/>
</dbReference>
<keyword evidence="2 3" id="KW-0732">Signal</keyword>
<dbReference type="Gene3D" id="2.60.40.1080">
    <property type="match status" value="2"/>
</dbReference>
<evidence type="ECO:0000256" key="3">
    <source>
        <dbReference type="SAM" id="SignalP"/>
    </source>
</evidence>
<dbReference type="InterPro" id="IPR026444">
    <property type="entry name" value="Secre_tail"/>
</dbReference>
<evidence type="ECO:0000313" key="6">
    <source>
        <dbReference type="EMBL" id="MCX2745451.1"/>
    </source>
</evidence>
<dbReference type="SMART" id="SM00606">
    <property type="entry name" value="CBD_IV"/>
    <property type="match status" value="2"/>
</dbReference>
<reference evidence="6 7" key="1">
    <citation type="submission" date="2022-11" db="EMBL/GenBank/DDBJ databases">
        <title>The characterization of three novel Bacteroidetes species and genomic analysis of their roles in tidal elemental geochemical cycles.</title>
        <authorList>
            <person name="Ma K."/>
        </authorList>
    </citation>
    <scope>NUCLEOTIDE SEQUENCE [LARGE SCALE GENOMIC DNA]</scope>
    <source>
        <strain evidence="6 7">M17</strain>
    </source>
</reference>
<accession>A0ABT3RUJ0</accession>
<dbReference type="InterPro" id="IPR041342">
    <property type="entry name" value="CBM35"/>
</dbReference>
<dbReference type="InterPro" id="IPR008964">
    <property type="entry name" value="Invasin/intimin_cell_adhesion"/>
</dbReference>
<dbReference type="Pfam" id="PF00722">
    <property type="entry name" value="Glyco_hydro_16"/>
    <property type="match status" value="1"/>
</dbReference>
<dbReference type="Gene3D" id="2.60.120.430">
    <property type="entry name" value="Galactose-binding lectin"/>
    <property type="match status" value="2"/>
</dbReference>
<comment type="similarity">
    <text evidence="1">Belongs to the glycosyl hydrolase 16 family.</text>
</comment>
<dbReference type="RefSeq" id="WP_266058034.1">
    <property type="nucleotide sequence ID" value="NZ_JAPFQN010000010.1"/>
</dbReference>
<dbReference type="InterPro" id="IPR005084">
    <property type="entry name" value="CBM6"/>
</dbReference>
<evidence type="ECO:0000256" key="2">
    <source>
        <dbReference type="ARBA" id="ARBA00022729"/>
    </source>
</evidence>
<dbReference type="Gene3D" id="2.60.120.200">
    <property type="match status" value="1"/>
</dbReference>
<feature type="chain" id="PRO_5046782067" evidence="3">
    <location>
        <begin position="27"/>
        <end position="1319"/>
    </location>
</feature>
<dbReference type="PANTHER" id="PTHR10963">
    <property type="entry name" value="GLYCOSYL HYDROLASE-RELATED"/>
    <property type="match status" value="1"/>
</dbReference>
<dbReference type="InterPro" id="IPR013320">
    <property type="entry name" value="ConA-like_dom_sf"/>
</dbReference>
<dbReference type="InterPro" id="IPR008979">
    <property type="entry name" value="Galactose-bd-like_sf"/>
</dbReference>
<dbReference type="CDD" id="cd04080">
    <property type="entry name" value="CBM6_cellulase-like"/>
    <property type="match status" value="2"/>
</dbReference>
<evidence type="ECO:0000259" key="4">
    <source>
        <dbReference type="PROSITE" id="PS51175"/>
    </source>
</evidence>
<evidence type="ECO:0000256" key="1">
    <source>
        <dbReference type="ARBA" id="ARBA00006865"/>
    </source>
</evidence>
<dbReference type="InterPro" id="IPR006584">
    <property type="entry name" value="Cellulose-bd_IV"/>
</dbReference>
<evidence type="ECO:0000259" key="5">
    <source>
        <dbReference type="PROSITE" id="PS51762"/>
    </source>
</evidence>
<dbReference type="PROSITE" id="PS51175">
    <property type="entry name" value="CBM6"/>
    <property type="match status" value="2"/>
</dbReference>
<feature type="signal peptide" evidence="3">
    <location>
        <begin position="1"/>
        <end position="26"/>
    </location>
</feature>
<dbReference type="Proteomes" id="UP001209885">
    <property type="component" value="Unassembled WGS sequence"/>
</dbReference>
<sequence length="1319" mass="143217">MKTKTIILRRVGVFMALIFLQLTAHAQTLLWSDEFNGTQLDQSVWTYAIGDGCDQGICGWGNQELQTYTSNNTSIENGHLVITARRENVNGKSFTSARLLTKDKVSVKYGRVEASIKLPDMNNGLWPAFWMLGDGNRWPFTGEIDIMEAGFNATSTNTNAVAKANVFWRAEDAGVTGNLQYGNEDAFKYDAPAEAGKLLNEDFFVYRVDWTPDRLTAYVLETDVNGDPIEATAYEVFNIDKGTTFESEFFSGDNFYILLNMAVGGWLPFSSAENNPANVTALPNIGSEADMLIDYVRVYDINGYGEVTLGNVEEELLSADGFGLFSDGTTTASQLNFGVDAEIFLWEDPANPEIQLDSIASPYGDQAFEVTFPANQYGGMTINSSDILNFDNYRNGSLRFKIKTTSQEPFNISVESTNGASGVEFAAGEEKYGLVRDGQWHDVIIPLELLVTNFKGVQAPFTIGNVEFNNPTVASTFTIDEIHYSSQPAPEYEKYVPAIGNYGLYTNSTVADELTLGTEGDLYVWEQTLAEGPAETYNGQEALSYVGNNLGWFGLGFTADQIHDLSAFESGNLRLAMKTTSNETLNLTINIGLAEGTVVFEAGNDPYGFARDGQWHELIIPVSDFDGVNMSGVETLFSINGTGNITDLALADIYFEYTGTETKVLTSIDVNPSTVSINEGETQQFTAQGYDQNGDPINASFTWDATGGTIDGNGLFTGTTQGTYTITASSNSVNGTAQVTVNPVESGFIFPGLVEAEDYNEGGFFDTSAGNTGGAYRSDDVDIQVTGDATGLYNIGWTEAGEWLEYDINATAASELYDINLRLASPQGNGKLHIEIDGQDVTGPIYPVNTGNWQVYSTVVVENVAISSGSHVMRIVIDAPGFNLNYIEGVESVEEPVLTSIVLSPDVATINEGQTQQFTAQGFDQNNEPINASFAWTATGGTIDNNGLFTGTIAGEFTVTATSGTVSGEAAVTVNSVFTGFNIPGRVEAENFSGYYDTSPGNIGGAFRTNEDVDLEVTGDVDGLYNVGWTEAGEWLEFDINSTASNYDIALRVASAVGGGSLRVEIDGNDVTGSVAVPNTGGWQSYQTITIEDVDIAEGVHKMRVFFIAGGINLNYVAFAENVVVPTGCTQAYPNGDYTVEISRDSNNPTLTFVPGYNGIGNPATLLYYGTEPEGIYPGYVVSPDEPFQINAAEDQKIYFYYTYSVPEGGERNSSGNRHSFVVGSCTTDSRILGVENNQSLNGEELMLYPNPVQYELIVRLNNGDYESVQILDNTGRVIRVQAINKRETSINVQDLPRGMYVIRILGDNEPLTRKFMKY</sequence>
<dbReference type="SUPFAM" id="SSF49899">
    <property type="entry name" value="Concanavalin A-like lectins/glucanases"/>
    <property type="match status" value="1"/>
</dbReference>
<feature type="domain" description="CBM6" evidence="4">
    <location>
        <begin position="752"/>
        <end position="890"/>
    </location>
</feature>
<dbReference type="Pfam" id="PF03422">
    <property type="entry name" value="CBM_6"/>
    <property type="match status" value="1"/>
</dbReference>
<gene>
    <name evidence="6" type="ORF">OO013_16345</name>
</gene>
<dbReference type="Pfam" id="PF18099">
    <property type="entry name" value="CBM_35_2"/>
    <property type="match status" value="1"/>
</dbReference>
<dbReference type="InterPro" id="IPR050546">
    <property type="entry name" value="Glycosyl_Hydrlase_16"/>
</dbReference>
<proteinExistence type="inferred from homology"/>